<dbReference type="InterPro" id="IPR014825">
    <property type="entry name" value="DNA_alkylation"/>
</dbReference>
<organism evidence="1 2">
    <name type="scientific">Streptococcus thermophilus</name>
    <dbReference type="NCBI Taxonomy" id="1308"/>
    <lineage>
        <taxon>Bacteria</taxon>
        <taxon>Bacillati</taxon>
        <taxon>Bacillota</taxon>
        <taxon>Bacilli</taxon>
        <taxon>Lactobacillales</taxon>
        <taxon>Streptococcaceae</taxon>
        <taxon>Streptococcus</taxon>
    </lineage>
</organism>
<dbReference type="Proteomes" id="UP000509833">
    <property type="component" value="Chromosome"/>
</dbReference>
<sequence>MPDLLPQKPSKWVKILLKLLEDQADSAKVPHMEAYMKNKFRFLGVQKNSSQKD</sequence>
<evidence type="ECO:0000313" key="1">
    <source>
        <dbReference type="EMBL" id="CAD0138221.1"/>
    </source>
</evidence>
<dbReference type="EMBL" id="LR822017">
    <property type="protein sequence ID" value="CAD0138221.1"/>
    <property type="molecule type" value="Genomic_DNA"/>
</dbReference>
<evidence type="ECO:0000313" key="2">
    <source>
        <dbReference type="Proteomes" id="UP000509833"/>
    </source>
</evidence>
<proteinExistence type="predicted"/>
<dbReference type="Pfam" id="PF08713">
    <property type="entry name" value="DNA_alkylation"/>
    <property type="match status" value="1"/>
</dbReference>
<accession>A0A8D6XRU1</accession>
<gene>
    <name evidence="1" type="ORF">STHERMO_1356</name>
</gene>
<reference evidence="1 2" key="1">
    <citation type="submission" date="2020-06" db="EMBL/GenBank/DDBJ databases">
        <authorList>
            <person name="Chuat V."/>
        </authorList>
    </citation>
    <scope>NUCLEOTIDE SEQUENCE [LARGE SCALE GENOMIC DNA]</scope>
    <source>
        <strain evidence="1">STH_CIRM_336</strain>
    </source>
</reference>
<dbReference type="Gene3D" id="1.20.1660.10">
    <property type="entry name" value="Hypothetical protein (EF3068)"/>
    <property type="match status" value="1"/>
</dbReference>
<protein>
    <submittedName>
        <fullName evidence="1">Uncharacterized protein</fullName>
    </submittedName>
</protein>
<dbReference type="AlphaFoldDB" id="A0A8D6XRU1"/>
<name>A0A8D6XRU1_STRTR</name>